<proteinExistence type="predicted"/>
<evidence type="ECO:0000313" key="2">
    <source>
        <dbReference type="Proteomes" id="UP000002770"/>
    </source>
</evidence>
<name>G9EJ49_9GAMM</name>
<dbReference type="AlphaFoldDB" id="G9EJ49"/>
<keyword evidence="2" id="KW-1185">Reference proteome</keyword>
<dbReference type="InParanoid" id="G9EJ49"/>
<sequence>MYCDSLWIITIGKSRGAFDPQLIIASLTKLIVGCMLGSFAHGIHLCNSGNDRLIA</sequence>
<protein>
    <submittedName>
        <fullName evidence="1">Uncharacterized protein</fullName>
    </submittedName>
</protein>
<organism evidence="1 2">
    <name type="scientific">Legionella drancourtii LLAP12</name>
    <dbReference type="NCBI Taxonomy" id="658187"/>
    <lineage>
        <taxon>Bacteria</taxon>
        <taxon>Pseudomonadati</taxon>
        <taxon>Pseudomonadota</taxon>
        <taxon>Gammaproteobacteria</taxon>
        <taxon>Legionellales</taxon>
        <taxon>Legionellaceae</taxon>
        <taxon>Legionella</taxon>
    </lineage>
</organism>
<dbReference type="STRING" id="658187.LDG_5206"/>
<dbReference type="Proteomes" id="UP000002770">
    <property type="component" value="Unassembled WGS sequence"/>
</dbReference>
<dbReference type="HOGENOM" id="CLU_3026716_0_0_6"/>
<gene>
    <name evidence="1" type="ORF">LDG_5206</name>
</gene>
<reference evidence="1 2" key="1">
    <citation type="journal article" date="2011" name="BMC Genomics">
        <title>Insight into cross-talk between intra-amoebal pathogens.</title>
        <authorList>
            <person name="Gimenez G."/>
            <person name="Bertelli C."/>
            <person name="Moliner C."/>
            <person name="Robert C."/>
            <person name="Raoult D."/>
            <person name="Fournier P.E."/>
            <person name="Greub G."/>
        </authorList>
    </citation>
    <scope>NUCLEOTIDE SEQUENCE [LARGE SCALE GENOMIC DNA]</scope>
    <source>
        <strain evidence="1 2">LLAP12</strain>
    </source>
</reference>
<evidence type="ECO:0000313" key="1">
    <source>
        <dbReference type="EMBL" id="EHL32615.1"/>
    </source>
</evidence>
<accession>G9EJ49</accession>
<dbReference type="EMBL" id="JH413796">
    <property type="protein sequence ID" value="EHL32615.1"/>
    <property type="molecule type" value="Genomic_DNA"/>
</dbReference>